<evidence type="ECO:0000313" key="3">
    <source>
        <dbReference type="Proteomes" id="UP000742786"/>
    </source>
</evidence>
<feature type="signal peptide" evidence="1">
    <location>
        <begin position="1"/>
        <end position="25"/>
    </location>
</feature>
<dbReference type="RefSeq" id="WP_220634461.1">
    <property type="nucleotide sequence ID" value="NZ_CAJQUM010000001.1"/>
</dbReference>
<comment type="caution">
    <text evidence="2">The sequence shown here is derived from an EMBL/GenBank/DDBJ whole genome shotgun (WGS) entry which is preliminary data.</text>
</comment>
<dbReference type="Proteomes" id="UP000742786">
    <property type="component" value="Unassembled WGS sequence"/>
</dbReference>
<dbReference type="AlphaFoldDB" id="A0A916J1G9"/>
<gene>
    <name evidence="2" type="ORF">GTOL_10267</name>
</gene>
<reference evidence="2" key="1">
    <citation type="submission" date="2021-04" db="EMBL/GenBank/DDBJ databases">
        <authorList>
            <person name="Hornung B."/>
        </authorList>
    </citation>
    <scope>NUCLEOTIDE SEQUENCE</scope>
    <source>
        <strain evidence="2">G5G6</strain>
    </source>
</reference>
<proteinExistence type="predicted"/>
<accession>A0A916J1G9</accession>
<dbReference type="EMBL" id="CAJQUM010000001">
    <property type="protein sequence ID" value="CAG4882385.1"/>
    <property type="molecule type" value="Genomic_DNA"/>
</dbReference>
<dbReference type="InterPro" id="IPR007433">
    <property type="entry name" value="DUF481"/>
</dbReference>
<organism evidence="2 3">
    <name type="scientific">Georgfuchsia toluolica</name>
    <dbReference type="NCBI Taxonomy" id="424218"/>
    <lineage>
        <taxon>Bacteria</taxon>
        <taxon>Pseudomonadati</taxon>
        <taxon>Pseudomonadota</taxon>
        <taxon>Betaproteobacteria</taxon>
        <taxon>Nitrosomonadales</taxon>
        <taxon>Sterolibacteriaceae</taxon>
        <taxon>Georgfuchsia</taxon>
    </lineage>
</organism>
<evidence type="ECO:0000256" key="1">
    <source>
        <dbReference type="SAM" id="SignalP"/>
    </source>
</evidence>
<evidence type="ECO:0008006" key="4">
    <source>
        <dbReference type="Google" id="ProtNLM"/>
    </source>
</evidence>
<evidence type="ECO:0000313" key="2">
    <source>
        <dbReference type="EMBL" id="CAG4882385.1"/>
    </source>
</evidence>
<keyword evidence="1" id="KW-0732">Signal</keyword>
<feature type="chain" id="PRO_5037479111" description="DUF481 domain-containing protein" evidence="1">
    <location>
        <begin position="26"/>
        <end position="348"/>
    </location>
</feature>
<sequence>MAFPKYFFVPGALIAGALFCTRAFADTVVVRSGEQLGGRILHKSGDTLVLQTDYAGEIRIQWSKIVSIETASPVVLQLDGADNPFSARLEAGNAEQVSVLRVEGAAWAETPETIPLARVAYINPLPEETRNGVTYKGRASLSVTKTEGNTRNETIYAGTDFSARAMAYRYELSVKGTRGNESDRLTNSNWLANGNYDRFLDPKHFLYGRASAEHDAFKGIDRRDMIGAGYGLQLVDTPQTQFSFRGGVDYVTARHIVTGDEQYPSLGWGVKFSHRLESYRAELFHEQEGFWNVSDTSQITLRTRSGLRVPLMAGVTSTAQLNIDWERRPDPGRKPIDSMLLFGLGYEW</sequence>
<dbReference type="Pfam" id="PF04338">
    <property type="entry name" value="DUF481"/>
    <property type="match status" value="1"/>
</dbReference>
<protein>
    <recommendedName>
        <fullName evidence="4">DUF481 domain-containing protein</fullName>
    </recommendedName>
</protein>
<keyword evidence="3" id="KW-1185">Reference proteome</keyword>
<name>A0A916J1G9_9PROT</name>